<dbReference type="EMBL" id="CP001715">
    <property type="protein sequence ID" value="ACV34342.1"/>
    <property type="molecule type" value="Genomic_DNA"/>
</dbReference>
<reference evidence="2" key="1">
    <citation type="submission" date="2009-08" db="EMBL/GenBank/DDBJ databases">
        <authorList>
            <consortium name="US DOE Joint Genome Institute"/>
            <person name="Lucas S."/>
            <person name="Copeland A."/>
            <person name="Lapidus A."/>
            <person name="Glavina del Rio T."/>
            <person name="Dalin E."/>
            <person name="Tice H."/>
            <person name="Bruce D."/>
            <person name="Barry K."/>
            <person name="Pitluck S."/>
            <person name="Lowry S."/>
            <person name="Larimer F."/>
            <person name="Land M."/>
            <person name="Hauser L."/>
            <person name="Kyrpides N."/>
            <person name="Ivanova N."/>
            <person name="McMahon K.D."/>
            <person name="Hugenholtz P."/>
        </authorList>
    </citation>
    <scope>NUCLEOTIDE SEQUENCE</scope>
    <source>
        <strain evidence="2">UW-1</strain>
    </source>
</reference>
<proteinExistence type="predicted"/>
<dbReference type="KEGG" id="app:CAP2UW1_1006"/>
<reference evidence="2" key="2">
    <citation type="submission" date="2009-09" db="EMBL/GenBank/DDBJ databases">
        <title>Complete sequence of chromosome of Candidatus Accumulibacter phosphatis clade IIA str. UW-1.</title>
        <authorList>
            <consortium name="US DOE Joint Genome Institute"/>
            <person name="Martin H.G."/>
            <person name="Ivanova N."/>
            <person name="Kunin V."/>
            <person name="Warnecke F."/>
            <person name="Barry K."/>
            <person name="He S."/>
            <person name="Salamov A."/>
            <person name="Szeto E."/>
            <person name="Dalin E."/>
            <person name="Pangilinan J.L."/>
            <person name="Lapidus A."/>
            <person name="Lowry S."/>
            <person name="Kyrpides N.C."/>
            <person name="McMahon K.D."/>
            <person name="Hugenholtz P."/>
        </authorList>
    </citation>
    <scope>NUCLEOTIDE SEQUENCE [LARGE SCALE GENOMIC DNA]</scope>
    <source>
        <strain evidence="2">UW-1</strain>
    </source>
</reference>
<organism evidence="2">
    <name type="scientific">Accumulibacter regalis</name>
    <dbReference type="NCBI Taxonomy" id="522306"/>
    <lineage>
        <taxon>Bacteria</taxon>
        <taxon>Pseudomonadati</taxon>
        <taxon>Pseudomonadota</taxon>
        <taxon>Betaproteobacteria</taxon>
        <taxon>Candidatus Accumulibacter</taxon>
    </lineage>
</organism>
<gene>
    <name evidence="2" type="ordered locus">CAP2UW1_1006</name>
</gene>
<sequence length="54" mass="5952">MTGNIENLILEHPRSGGQDRVESELREVATRPISLAASTAAGRRDSVRNYEDVI</sequence>
<feature type="compositionally biased region" description="Basic and acidic residues" evidence="1">
    <location>
        <begin position="9"/>
        <end position="20"/>
    </location>
</feature>
<dbReference type="HOGENOM" id="CLU_3039307_0_0_4"/>
<feature type="region of interest" description="Disordered" evidence="1">
    <location>
        <begin position="1"/>
        <end position="20"/>
    </location>
</feature>
<evidence type="ECO:0000313" key="2">
    <source>
        <dbReference type="EMBL" id="ACV34342.1"/>
    </source>
</evidence>
<accession>C7RPU9</accession>
<dbReference type="AlphaFoldDB" id="C7RPU9"/>
<evidence type="ECO:0000256" key="1">
    <source>
        <dbReference type="SAM" id="MobiDB-lite"/>
    </source>
</evidence>
<protein>
    <submittedName>
        <fullName evidence="2">Uncharacterized protein</fullName>
    </submittedName>
</protein>
<name>C7RPU9_ACCRE</name>
<dbReference type="STRING" id="522306.CAP2UW1_1006"/>